<sequence>MITGEEFWAFAKGARACGVSISECLRQFHEKEANLVGLLNSGAYSFSRLFRYWFAGNPPRLSLARTPRAYFAAVEMLSRLRETEEGHWSIEPFVEPLKKPETFYVPKDESELKRLERAFHEDGPDDDMALYQETEAYWQWMQEEVTYNEYWIRMRQWLSFVNLERVEDLRSATERDEDDLPF</sequence>
<dbReference type="RefSeq" id="WP_146088897.1">
    <property type="nucleotide sequence ID" value="NZ_PTJC01000010.1"/>
</dbReference>
<organism evidence="1 2">
    <name type="scientific">Neolewinella xylanilytica</name>
    <dbReference type="NCBI Taxonomy" id="1514080"/>
    <lineage>
        <taxon>Bacteria</taxon>
        <taxon>Pseudomonadati</taxon>
        <taxon>Bacteroidota</taxon>
        <taxon>Saprospiria</taxon>
        <taxon>Saprospirales</taxon>
        <taxon>Lewinellaceae</taxon>
        <taxon>Neolewinella</taxon>
    </lineage>
</organism>
<evidence type="ECO:0000313" key="2">
    <source>
        <dbReference type="Proteomes" id="UP000237662"/>
    </source>
</evidence>
<comment type="caution">
    <text evidence="1">The sequence shown here is derived from an EMBL/GenBank/DDBJ whole genome shotgun (WGS) entry which is preliminary data.</text>
</comment>
<dbReference type="AlphaFoldDB" id="A0A2S6HZS2"/>
<keyword evidence="2" id="KW-1185">Reference proteome</keyword>
<reference evidence="1 2" key="1">
    <citation type="submission" date="2018-02" db="EMBL/GenBank/DDBJ databases">
        <title>Genomic Encyclopedia of Archaeal and Bacterial Type Strains, Phase II (KMG-II): from individual species to whole genera.</title>
        <authorList>
            <person name="Goeker M."/>
        </authorList>
    </citation>
    <scope>NUCLEOTIDE SEQUENCE [LARGE SCALE GENOMIC DNA]</scope>
    <source>
        <strain evidence="1 2">DSM 29526</strain>
    </source>
</reference>
<dbReference type="EMBL" id="PTJC01000010">
    <property type="protein sequence ID" value="PPK83928.1"/>
    <property type="molecule type" value="Genomic_DNA"/>
</dbReference>
<evidence type="ECO:0000313" key="1">
    <source>
        <dbReference type="EMBL" id="PPK83928.1"/>
    </source>
</evidence>
<proteinExistence type="predicted"/>
<accession>A0A2S6HZS2</accession>
<dbReference type="Proteomes" id="UP000237662">
    <property type="component" value="Unassembled WGS sequence"/>
</dbReference>
<gene>
    <name evidence="1" type="ORF">CLV84_4301</name>
</gene>
<protein>
    <submittedName>
        <fullName evidence="1">Uncharacterized protein</fullName>
    </submittedName>
</protein>
<name>A0A2S6HZS2_9BACT</name>